<dbReference type="Pfam" id="PF02995">
    <property type="entry name" value="DUF229"/>
    <property type="match status" value="1"/>
</dbReference>
<accession>A0AAV5TWV9</accession>
<evidence type="ECO:0000256" key="1">
    <source>
        <dbReference type="SAM" id="MobiDB-lite"/>
    </source>
</evidence>
<feature type="non-terminal residue" evidence="2">
    <location>
        <position position="428"/>
    </location>
</feature>
<evidence type="ECO:0000313" key="3">
    <source>
        <dbReference type="Proteomes" id="UP001432027"/>
    </source>
</evidence>
<name>A0AAV5TWV9_9BILA</name>
<gene>
    <name evidence="2" type="ORF">PENTCL1PPCAC_20896</name>
</gene>
<sequence length="428" mass="49500">MRCGYSARVVCTWWGISDHFCNPRSSGWICRQGGRTHDHKEKLQQYFRSALTSLLLAAHHHMIAFAEISEGHIIAFGCVPSSEMFSLCSAVGMDCSGSHSMTLEESMYSMSGYASSEKKRLEAPDLFESCKLVSGPVWNDYLRFWLDLKNDPMKHCDRAYAPWSELRPNGRVSLTEHWNPEAKCQARAVLLKTEYNTTPGAWHDIEGEFVFENDIVEFKCKIDEATVYNFLHYQIWRDKNKLKVASEVLNVTRRRKRQYKNPETTWKPPSVHIIVIDSIGASHGRRIFNRTHRFLKERFGAVEILHMNKQGYVTMMAEDWNEGVVNWPKCKGFRKQPTTRYMRPFQLQFKDGETIKDHMSEANCFEQHLILNDYHEKFMKAYPDSIGPPISLTIRSLNHSTQTCNTRSSSRGTRRSSMTPSSSSWVIT</sequence>
<organism evidence="2 3">
    <name type="scientific">Pristionchus entomophagus</name>
    <dbReference type="NCBI Taxonomy" id="358040"/>
    <lineage>
        <taxon>Eukaryota</taxon>
        <taxon>Metazoa</taxon>
        <taxon>Ecdysozoa</taxon>
        <taxon>Nematoda</taxon>
        <taxon>Chromadorea</taxon>
        <taxon>Rhabditida</taxon>
        <taxon>Rhabditina</taxon>
        <taxon>Diplogasteromorpha</taxon>
        <taxon>Diplogasteroidea</taxon>
        <taxon>Neodiplogasteridae</taxon>
        <taxon>Pristionchus</taxon>
    </lineage>
</organism>
<dbReference type="Proteomes" id="UP001432027">
    <property type="component" value="Unassembled WGS sequence"/>
</dbReference>
<protein>
    <submittedName>
        <fullName evidence="2">Uncharacterized protein</fullName>
    </submittedName>
</protein>
<dbReference type="PANTHER" id="PTHR10974:SF75">
    <property type="entry name" value="SULFATASE DOMAIN-CONTAINING PROTEIN"/>
    <property type="match status" value="1"/>
</dbReference>
<dbReference type="PANTHER" id="PTHR10974">
    <property type="entry name" value="FI08016P-RELATED"/>
    <property type="match status" value="1"/>
</dbReference>
<feature type="region of interest" description="Disordered" evidence="1">
    <location>
        <begin position="401"/>
        <end position="428"/>
    </location>
</feature>
<dbReference type="GO" id="GO:0005615">
    <property type="term" value="C:extracellular space"/>
    <property type="evidence" value="ECO:0007669"/>
    <property type="project" value="TreeGrafter"/>
</dbReference>
<evidence type="ECO:0000313" key="2">
    <source>
        <dbReference type="EMBL" id="GMS98721.1"/>
    </source>
</evidence>
<proteinExistence type="predicted"/>
<feature type="compositionally biased region" description="Low complexity" evidence="1">
    <location>
        <begin position="406"/>
        <end position="428"/>
    </location>
</feature>
<dbReference type="InterPro" id="IPR004245">
    <property type="entry name" value="DUF229"/>
</dbReference>
<dbReference type="EMBL" id="BTSX01000005">
    <property type="protein sequence ID" value="GMS98721.1"/>
    <property type="molecule type" value="Genomic_DNA"/>
</dbReference>
<keyword evidence="3" id="KW-1185">Reference proteome</keyword>
<dbReference type="AlphaFoldDB" id="A0AAV5TWV9"/>
<reference evidence="2" key="1">
    <citation type="submission" date="2023-10" db="EMBL/GenBank/DDBJ databases">
        <title>Genome assembly of Pristionchus species.</title>
        <authorList>
            <person name="Yoshida K."/>
            <person name="Sommer R.J."/>
        </authorList>
    </citation>
    <scope>NUCLEOTIDE SEQUENCE</scope>
    <source>
        <strain evidence="2">RS0144</strain>
    </source>
</reference>
<comment type="caution">
    <text evidence="2">The sequence shown here is derived from an EMBL/GenBank/DDBJ whole genome shotgun (WGS) entry which is preliminary data.</text>
</comment>